<proteinExistence type="predicted"/>
<comment type="caution">
    <text evidence="1">The sequence shown here is derived from an EMBL/GenBank/DDBJ whole genome shotgun (WGS) entry which is preliminary data.</text>
</comment>
<sequence>MEALMEARRCYDIYYFNFERDRQTVRHGLAFITNGVVGGCTYRGSSSWWRITETQWVRVLYCLRPAKDGDLTLIAAIDLATYGSS</sequence>
<keyword evidence="2" id="KW-1185">Reference proteome</keyword>
<accession>A0AAN8VK52</accession>
<evidence type="ECO:0000313" key="1">
    <source>
        <dbReference type="EMBL" id="KAK6935650.1"/>
    </source>
</evidence>
<name>A0AAN8VK52_9MAGN</name>
<gene>
    <name evidence="1" type="ORF">RJ641_032680</name>
</gene>
<reference evidence="1 2" key="1">
    <citation type="submission" date="2023-12" db="EMBL/GenBank/DDBJ databases">
        <title>A high-quality genome assembly for Dillenia turbinata (Dilleniales).</title>
        <authorList>
            <person name="Chanderbali A."/>
        </authorList>
    </citation>
    <scope>NUCLEOTIDE SEQUENCE [LARGE SCALE GENOMIC DNA]</scope>
    <source>
        <strain evidence="1">LSX21</strain>
        <tissue evidence="1">Leaf</tissue>
    </source>
</reference>
<dbReference type="EMBL" id="JBAMMX010000007">
    <property type="protein sequence ID" value="KAK6935650.1"/>
    <property type="molecule type" value="Genomic_DNA"/>
</dbReference>
<dbReference type="Proteomes" id="UP001370490">
    <property type="component" value="Unassembled WGS sequence"/>
</dbReference>
<organism evidence="1 2">
    <name type="scientific">Dillenia turbinata</name>
    <dbReference type="NCBI Taxonomy" id="194707"/>
    <lineage>
        <taxon>Eukaryota</taxon>
        <taxon>Viridiplantae</taxon>
        <taxon>Streptophyta</taxon>
        <taxon>Embryophyta</taxon>
        <taxon>Tracheophyta</taxon>
        <taxon>Spermatophyta</taxon>
        <taxon>Magnoliopsida</taxon>
        <taxon>eudicotyledons</taxon>
        <taxon>Gunneridae</taxon>
        <taxon>Pentapetalae</taxon>
        <taxon>Dilleniales</taxon>
        <taxon>Dilleniaceae</taxon>
        <taxon>Dillenia</taxon>
    </lineage>
</organism>
<protein>
    <submittedName>
        <fullName evidence="1">Uncharacterized protein</fullName>
    </submittedName>
</protein>
<dbReference type="AlphaFoldDB" id="A0AAN8VK52"/>
<evidence type="ECO:0000313" key="2">
    <source>
        <dbReference type="Proteomes" id="UP001370490"/>
    </source>
</evidence>